<organism evidence="1 2">
    <name type="scientific">Hypoxylon rubiginosum</name>
    <dbReference type="NCBI Taxonomy" id="110542"/>
    <lineage>
        <taxon>Eukaryota</taxon>
        <taxon>Fungi</taxon>
        <taxon>Dikarya</taxon>
        <taxon>Ascomycota</taxon>
        <taxon>Pezizomycotina</taxon>
        <taxon>Sordariomycetes</taxon>
        <taxon>Xylariomycetidae</taxon>
        <taxon>Xylariales</taxon>
        <taxon>Hypoxylaceae</taxon>
        <taxon>Hypoxylon</taxon>
    </lineage>
</organism>
<reference evidence="1 2" key="1">
    <citation type="journal article" date="2022" name="New Phytol.">
        <title>Ecological generalism drives hyperdiversity of secondary metabolite gene clusters in xylarialean endophytes.</title>
        <authorList>
            <person name="Franco M.E.E."/>
            <person name="Wisecaver J.H."/>
            <person name="Arnold A.E."/>
            <person name="Ju Y.M."/>
            <person name="Slot J.C."/>
            <person name="Ahrendt S."/>
            <person name="Moore L.P."/>
            <person name="Eastman K.E."/>
            <person name="Scott K."/>
            <person name="Konkel Z."/>
            <person name="Mondo S.J."/>
            <person name="Kuo A."/>
            <person name="Hayes R.D."/>
            <person name="Haridas S."/>
            <person name="Andreopoulos B."/>
            <person name="Riley R."/>
            <person name="LaButti K."/>
            <person name="Pangilinan J."/>
            <person name="Lipzen A."/>
            <person name="Amirebrahimi M."/>
            <person name="Yan J."/>
            <person name="Adam C."/>
            <person name="Keymanesh K."/>
            <person name="Ng V."/>
            <person name="Louie K."/>
            <person name="Northen T."/>
            <person name="Drula E."/>
            <person name="Henrissat B."/>
            <person name="Hsieh H.M."/>
            <person name="Youens-Clark K."/>
            <person name="Lutzoni F."/>
            <person name="Miadlikowska J."/>
            <person name="Eastwood D.C."/>
            <person name="Hamelin R.C."/>
            <person name="Grigoriev I.V."/>
            <person name="U'Ren J.M."/>
        </authorList>
    </citation>
    <scope>NUCLEOTIDE SEQUENCE [LARGE SCALE GENOMIC DNA]</scope>
    <source>
        <strain evidence="1 2">ER1909</strain>
    </source>
</reference>
<dbReference type="EMBL" id="MU394323">
    <property type="protein sequence ID" value="KAI6085683.1"/>
    <property type="molecule type" value="Genomic_DNA"/>
</dbReference>
<accession>A0ACC0CZ69</accession>
<keyword evidence="2" id="KW-1185">Reference proteome</keyword>
<evidence type="ECO:0000313" key="2">
    <source>
        <dbReference type="Proteomes" id="UP001497680"/>
    </source>
</evidence>
<dbReference type="Proteomes" id="UP001497680">
    <property type="component" value="Unassembled WGS sequence"/>
</dbReference>
<protein>
    <submittedName>
        <fullName evidence="1">Uncharacterized protein</fullName>
    </submittedName>
</protein>
<name>A0ACC0CZ69_9PEZI</name>
<gene>
    <name evidence="1" type="ORF">F4821DRAFT_279183</name>
</gene>
<proteinExistence type="predicted"/>
<comment type="caution">
    <text evidence="1">The sequence shown here is derived from an EMBL/GenBank/DDBJ whole genome shotgun (WGS) entry which is preliminary data.</text>
</comment>
<evidence type="ECO:0000313" key="1">
    <source>
        <dbReference type="EMBL" id="KAI6085683.1"/>
    </source>
</evidence>
<sequence>MYDLNIDSEYIDSGVNSDLDSDSDSDSDADSGDDDIDPEDINLMDVVLEDSDEKLSSFTFQSLTSNHMALEDSKEDFVVKELGMENFDLVDIDTDMTGMSVVDYDATMAGNDFSTTDDIDAPSNSRPYPSTHSKPVQPTGYEAAHIIGVSENSQYYIEHNPEEDNVVENHIGITDDHPGINNSCTSMDDNIGLENMALPSIFTIMNNLSVEDSEYGITLPPIIFHSTEPRSAKIETLSREELSREESSSQELDVFIRILRADPREPLRYGYL</sequence>